<organism evidence="2 3">
    <name type="scientific">Paraburkholderia solisilvae</name>
    <dbReference type="NCBI Taxonomy" id="624376"/>
    <lineage>
        <taxon>Bacteria</taxon>
        <taxon>Pseudomonadati</taxon>
        <taxon>Pseudomonadota</taxon>
        <taxon>Betaproteobacteria</taxon>
        <taxon>Burkholderiales</taxon>
        <taxon>Burkholderiaceae</taxon>
        <taxon>Paraburkholderia</taxon>
    </lineage>
</organism>
<sequence>MDLTSWIIILAIAWIAVAFFCLRTRTDWSIENRARRRTGTRLLAQAVFALWSAALIVLRGFELAGGKLHLSSIVLSVAALLAGCGCYWLIRGMKFLKARRLFAAY</sequence>
<keyword evidence="3" id="KW-1185">Reference proteome</keyword>
<keyword evidence="1" id="KW-0812">Transmembrane</keyword>
<evidence type="ECO:0000256" key="1">
    <source>
        <dbReference type="SAM" id="Phobius"/>
    </source>
</evidence>
<keyword evidence="1" id="KW-0472">Membrane</keyword>
<evidence type="ECO:0000313" key="2">
    <source>
        <dbReference type="EMBL" id="CAB3769719.1"/>
    </source>
</evidence>
<dbReference type="AlphaFoldDB" id="A0A6J5ET18"/>
<protein>
    <submittedName>
        <fullName evidence="2">Uncharacterized protein</fullName>
    </submittedName>
</protein>
<dbReference type="RefSeq" id="WP_175114751.1">
    <property type="nucleotide sequence ID" value="NZ_CADIKF010000065.1"/>
</dbReference>
<gene>
    <name evidence="2" type="ORF">LMG29739_05609</name>
</gene>
<name>A0A6J5ET18_9BURK</name>
<feature type="transmembrane region" description="Helical" evidence="1">
    <location>
        <begin position="42"/>
        <end position="61"/>
    </location>
</feature>
<reference evidence="2 3" key="1">
    <citation type="submission" date="2020-04" db="EMBL/GenBank/DDBJ databases">
        <authorList>
            <person name="De Canck E."/>
        </authorList>
    </citation>
    <scope>NUCLEOTIDE SEQUENCE [LARGE SCALE GENOMIC DNA]</scope>
    <source>
        <strain evidence="2 3">LMG 29739</strain>
    </source>
</reference>
<proteinExistence type="predicted"/>
<dbReference type="EMBL" id="CADIKF010000065">
    <property type="protein sequence ID" value="CAB3769719.1"/>
    <property type="molecule type" value="Genomic_DNA"/>
</dbReference>
<feature type="transmembrane region" description="Helical" evidence="1">
    <location>
        <begin position="73"/>
        <end position="90"/>
    </location>
</feature>
<accession>A0A6J5ET18</accession>
<feature type="transmembrane region" description="Helical" evidence="1">
    <location>
        <begin position="6"/>
        <end position="22"/>
    </location>
</feature>
<keyword evidence="1" id="KW-1133">Transmembrane helix</keyword>
<evidence type="ECO:0000313" key="3">
    <source>
        <dbReference type="Proteomes" id="UP000494329"/>
    </source>
</evidence>
<dbReference type="Proteomes" id="UP000494329">
    <property type="component" value="Unassembled WGS sequence"/>
</dbReference>